<dbReference type="GO" id="GO:0006352">
    <property type="term" value="P:DNA-templated transcription initiation"/>
    <property type="evidence" value="ECO:0007669"/>
    <property type="project" value="InterPro"/>
</dbReference>
<dbReference type="InterPro" id="IPR013324">
    <property type="entry name" value="RNA_pol_sigma_r3/r4-like"/>
</dbReference>
<keyword evidence="2" id="KW-0805">Transcription regulation</keyword>
<organism evidence="6 7">
    <name type="scientific">Chitinophaga silvatica</name>
    <dbReference type="NCBI Taxonomy" id="2282649"/>
    <lineage>
        <taxon>Bacteria</taxon>
        <taxon>Pseudomonadati</taxon>
        <taxon>Bacteroidota</taxon>
        <taxon>Chitinophagia</taxon>
        <taxon>Chitinophagales</taxon>
        <taxon>Chitinophagaceae</taxon>
        <taxon>Chitinophaga</taxon>
    </lineage>
</organism>
<proteinExistence type="inferred from homology"/>
<dbReference type="Gene3D" id="1.10.10.10">
    <property type="entry name" value="Winged helix-like DNA-binding domain superfamily/Winged helix DNA-binding domain"/>
    <property type="match status" value="1"/>
</dbReference>
<dbReference type="SMART" id="SM00421">
    <property type="entry name" value="HTH_LUXR"/>
    <property type="match status" value="1"/>
</dbReference>
<dbReference type="InterPro" id="IPR013249">
    <property type="entry name" value="RNA_pol_sigma70_r4_t2"/>
</dbReference>
<gene>
    <name evidence="6" type="ORF">DVR12_19730</name>
</gene>
<dbReference type="Pfam" id="PF04542">
    <property type="entry name" value="Sigma70_r2"/>
    <property type="match status" value="1"/>
</dbReference>
<name>A0A3E1Y5G8_9BACT</name>
<dbReference type="PANTHER" id="PTHR43133:SF46">
    <property type="entry name" value="RNA POLYMERASE SIGMA-70 FACTOR ECF SUBFAMILY"/>
    <property type="match status" value="1"/>
</dbReference>
<dbReference type="InterPro" id="IPR036388">
    <property type="entry name" value="WH-like_DNA-bd_sf"/>
</dbReference>
<dbReference type="Gene3D" id="1.10.1740.10">
    <property type="match status" value="1"/>
</dbReference>
<protein>
    <submittedName>
        <fullName evidence="6">RNA polymerase sigma-70 factor</fullName>
    </submittedName>
</protein>
<evidence type="ECO:0000256" key="4">
    <source>
        <dbReference type="ARBA" id="ARBA00023163"/>
    </source>
</evidence>
<dbReference type="Proteomes" id="UP000260644">
    <property type="component" value="Unassembled WGS sequence"/>
</dbReference>
<dbReference type="InterPro" id="IPR014284">
    <property type="entry name" value="RNA_pol_sigma-70_dom"/>
</dbReference>
<dbReference type="EMBL" id="QPMM01000011">
    <property type="protein sequence ID" value="RFS19962.1"/>
    <property type="molecule type" value="Genomic_DNA"/>
</dbReference>
<reference evidence="6 7" key="1">
    <citation type="submission" date="2018-07" db="EMBL/GenBank/DDBJ databases">
        <title>Chitinophaga K2CV101002-2 sp. nov., isolated from a monsoon evergreen broad-leaved forest soil.</title>
        <authorList>
            <person name="Lv Y."/>
        </authorList>
    </citation>
    <scope>NUCLEOTIDE SEQUENCE [LARGE SCALE GENOMIC DNA]</scope>
    <source>
        <strain evidence="6 7">GDMCC 1.1288</strain>
    </source>
</reference>
<dbReference type="InterPro" id="IPR039425">
    <property type="entry name" value="RNA_pol_sigma-70-like"/>
</dbReference>
<evidence type="ECO:0000259" key="5">
    <source>
        <dbReference type="SMART" id="SM00421"/>
    </source>
</evidence>
<evidence type="ECO:0000313" key="6">
    <source>
        <dbReference type="EMBL" id="RFS19962.1"/>
    </source>
</evidence>
<dbReference type="InterPro" id="IPR000792">
    <property type="entry name" value="Tscrpt_reg_LuxR_C"/>
</dbReference>
<dbReference type="InterPro" id="IPR007627">
    <property type="entry name" value="RNA_pol_sigma70_r2"/>
</dbReference>
<dbReference type="SUPFAM" id="SSF88659">
    <property type="entry name" value="Sigma3 and sigma4 domains of RNA polymerase sigma factors"/>
    <property type="match status" value="1"/>
</dbReference>
<dbReference type="SUPFAM" id="SSF88946">
    <property type="entry name" value="Sigma2 domain of RNA polymerase sigma factors"/>
    <property type="match status" value="1"/>
</dbReference>
<evidence type="ECO:0000256" key="2">
    <source>
        <dbReference type="ARBA" id="ARBA00023015"/>
    </source>
</evidence>
<dbReference type="Pfam" id="PF08281">
    <property type="entry name" value="Sigma70_r4_2"/>
    <property type="match status" value="1"/>
</dbReference>
<evidence type="ECO:0000256" key="3">
    <source>
        <dbReference type="ARBA" id="ARBA00023082"/>
    </source>
</evidence>
<accession>A0A3E1Y5G8</accession>
<keyword evidence="3" id="KW-0731">Sigma factor</keyword>
<dbReference type="NCBIfam" id="TIGR02985">
    <property type="entry name" value="Sig70_bacteroi1"/>
    <property type="match status" value="1"/>
</dbReference>
<dbReference type="RefSeq" id="WP_116977523.1">
    <property type="nucleotide sequence ID" value="NZ_QPMM01000011.1"/>
</dbReference>
<feature type="domain" description="HTH luxR-type" evidence="5">
    <location>
        <begin position="125"/>
        <end position="184"/>
    </location>
</feature>
<comment type="caution">
    <text evidence="6">The sequence shown here is derived from an EMBL/GenBank/DDBJ whole genome shotgun (WGS) entry which is preliminary data.</text>
</comment>
<keyword evidence="4" id="KW-0804">Transcription</keyword>
<evidence type="ECO:0000256" key="1">
    <source>
        <dbReference type="ARBA" id="ARBA00010641"/>
    </source>
</evidence>
<dbReference type="CDD" id="cd06171">
    <property type="entry name" value="Sigma70_r4"/>
    <property type="match status" value="1"/>
</dbReference>
<dbReference type="InterPro" id="IPR013325">
    <property type="entry name" value="RNA_pol_sigma_r2"/>
</dbReference>
<dbReference type="PANTHER" id="PTHR43133">
    <property type="entry name" value="RNA POLYMERASE ECF-TYPE SIGMA FACTO"/>
    <property type="match status" value="1"/>
</dbReference>
<dbReference type="OrthoDB" id="656273at2"/>
<comment type="similarity">
    <text evidence="1">Belongs to the sigma-70 factor family. ECF subfamily.</text>
</comment>
<dbReference type="InterPro" id="IPR014327">
    <property type="entry name" value="RNA_pol_sigma70_bacteroid"/>
</dbReference>
<dbReference type="AlphaFoldDB" id="A0A3E1Y5G8"/>
<keyword evidence="7" id="KW-1185">Reference proteome</keyword>
<sequence>MHLEDIIPAFREGDPQAFDAFFKEHYRPLVFFAQQLLTTIGGAEDIVKDSFVKLWQKRIDFDHHKSIKGFLYTTTRNACINLLRHEKVKDTYQKEMVYLDDQKGEERILQQMIHSELLQSIHREIEKLPEKRRQVLQMIFQEGLKLEEIAEILGISVFTVKEHRAKALAQLRLKFSDYQLALFFAFSSAILMKTRL</sequence>
<evidence type="ECO:0000313" key="7">
    <source>
        <dbReference type="Proteomes" id="UP000260644"/>
    </source>
</evidence>
<dbReference type="GO" id="GO:0016987">
    <property type="term" value="F:sigma factor activity"/>
    <property type="evidence" value="ECO:0007669"/>
    <property type="project" value="UniProtKB-KW"/>
</dbReference>
<dbReference type="NCBIfam" id="TIGR02937">
    <property type="entry name" value="sigma70-ECF"/>
    <property type="match status" value="1"/>
</dbReference>
<dbReference type="GO" id="GO:0003677">
    <property type="term" value="F:DNA binding"/>
    <property type="evidence" value="ECO:0007669"/>
    <property type="project" value="InterPro"/>
</dbReference>